<evidence type="ECO:0000313" key="3">
    <source>
        <dbReference type="Proteomes" id="UP000014540"/>
    </source>
</evidence>
<dbReference type="RefSeq" id="WP_016550862.1">
    <property type="nucleotide sequence ID" value="NZ_AKWZ02000010.1"/>
</dbReference>
<reference evidence="2" key="1">
    <citation type="submission" date="2013-04" db="EMBL/GenBank/DDBJ databases">
        <authorList>
            <person name="Harkins D.M."/>
            <person name="Durkin A.S."/>
            <person name="Selengut J.D."/>
            <person name="Sanka R."/>
            <person name="DePew J."/>
            <person name="Purushe J."/>
            <person name="Ahmed A."/>
            <person name="van der Linden H."/>
            <person name="Goris M.G.A."/>
            <person name="Hartskeerl R.A."/>
            <person name="Vinetz J.M."/>
            <person name="Sutton G.G."/>
            <person name="Nelson W.C."/>
            <person name="Fouts D.E."/>
        </authorList>
    </citation>
    <scope>NUCLEOTIDE SEQUENCE [LARGE SCALE GENOMIC DNA]</scope>
    <source>
        <strain evidence="2">BUT 6</strain>
    </source>
</reference>
<evidence type="ECO:0000313" key="2">
    <source>
        <dbReference type="EMBL" id="EPG74409.1"/>
    </source>
</evidence>
<proteinExistence type="predicted"/>
<keyword evidence="3" id="KW-1185">Reference proteome</keyword>
<organism evidence="2 3">
    <name type="scientific">Leptospira fainei serovar Hurstbridge str. BUT 6</name>
    <dbReference type="NCBI Taxonomy" id="1193011"/>
    <lineage>
        <taxon>Bacteria</taxon>
        <taxon>Pseudomonadati</taxon>
        <taxon>Spirochaetota</taxon>
        <taxon>Spirochaetia</taxon>
        <taxon>Leptospirales</taxon>
        <taxon>Leptospiraceae</taxon>
        <taxon>Leptospira</taxon>
    </lineage>
</organism>
<dbReference type="SUPFAM" id="SSF55729">
    <property type="entry name" value="Acyl-CoA N-acyltransferases (Nat)"/>
    <property type="match status" value="1"/>
</dbReference>
<evidence type="ECO:0000259" key="1">
    <source>
        <dbReference type="PROSITE" id="PS51186"/>
    </source>
</evidence>
<sequence>MPFGKKKILSPGWREANITDVEYLFTLEKLCFPDSYWSKDGIEGHIKSYSALLREEFGYLFFLDLGEEAELLRIGILPSQRQKGEAKLALQTLCLGYQRIFLEVSDFNRAALKLYSSLGFREIGRRKDYYASGDDAIMMEWS</sequence>
<dbReference type="PROSITE" id="PS51186">
    <property type="entry name" value="GNAT"/>
    <property type="match status" value="1"/>
</dbReference>
<dbReference type="GO" id="GO:0016747">
    <property type="term" value="F:acyltransferase activity, transferring groups other than amino-acyl groups"/>
    <property type="evidence" value="ECO:0007669"/>
    <property type="project" value="InterPro"/>
</dbReference>
<dbReference type="OrthoDB" id="9794566at2"/>
<dbReference type="InterPro" id="IPR016181">
    <property type="entry name" value="Acyl_CoA_acyltransferase"/>
</dbReference>
<comment type="caution">
    <text evidence="2">The sequence shown here is derived from an EMBL/GenBank/DDBJ whole genome shotgun (WGS) entry which is preliminary data.</text>
</comment>
<protein>
    <submittedName>
        <fullName evidence="2">Acetyltransferase, GNAT family</fullName>
    </submittedName>
</protein>
<dbReference type="AlphaFoldDB" id="S3V1B2"/>
<dbReference type="Pfam" id="PF00583">
    <property type="entry name" value="Acetyltransf_1"/>
    <property type="match status" value="1"/>
</dbReference>
<accession>S3V1B2</accession>
<dbReference type="Proteomes" id="UP000014540">
    <property type="component" value="Unassembled WGS sequence"/>
</dbReference>
<dbReference type="Gene3D" id="3.40.630.30">
    <property type="match status" value="1"/>
</dbReference>
<name>S3V1B2_9LEPT</name>
<dbReference type="EMBL" id="AKWZ02000010">
    <property type="protein sequence ID" value="EPG74409.1"/>
    <property type="molecule type" value="Genomic_DNA"/>
</dbReference>
<dbReference type="InterPro" id="IPR000182">
    <property type="entry name" value="GNAT_dom"/>
</dbReference>
<feature type="domain" description="N-acetyltransferase" evidence="1">
    <location>
        <begin position="11"/>
        <end position="142"/>
    </location>
</feature>
<gene>
    <name evidence="2" type="ORF">LEP1GSC058_2791</name>
</gene>
<dbReference type="STRING" id="1193011.LEP1GSC058_2791"/>